<keyword evidence="1" id="KW-1133">Transmembrane helix</keyword>
<keyword evidence="3" id="KW-1185">Reference proteome</keyword>
<accession>A0A848IMJ8</accession>
<dbReference type="RefSeq" id="WP_169487428.1">
    <property type="nucleotide sequence ID" value="NZ_JABBGJ010000023.1"/>
</dbReference>
<evidence type="ECO:0000256" key="1">
    <source>
        <dbReference type="SAM" id="Phobius"/>
    </source>
</evidence>
<reference evidence="2 3" key="1">
    <citation type="submission" date="2020-04" db="EMBL/GenBank/DDBJ databases">
        <title>Paraburkholderia sp. RP-4-7 isolated from soil.</title>
        <authorList>
            <person name="Dahal R.H."/>
        </authorList>
    </citation>
    <scope>NUCLEOTIDE SEQUENCE [LARGE SCALE GENOMIC DNA]</scope>
    <source>
        <strain evidence="2 3">RP-4-7</strain>
    </source>
</reference>
<gene>
    <name evidence="2" type="ORF">HHL24_21535</name>
</gene>
<feature type="transmembrane region" description="Helical" evidence="1">
    <location>
        <begin position="7"/>
        <end position="24"/>
    </location>
</feature>
<sequence length="63" mass="6444">MLNASFMYLGFSLGAALGSVTLSFTSVNNLGWTAALCEVAALILTASIGKHQVRVQKGAVTAA</sequence>
<dbReference type="Proteomes" id="UP000544134">
    <property type="component" value="Unassembled WGS sequence"/>
</dbReference>
<dbReference type="AlphaFoldDB" id="A0A848IMJ8"/>
<dbReference type="EMBL" id="JABBGJ010000023">
    <property type="protein sequence ID" value="NMM00507.1"/>
    <property type="molecule type" value="Genomic_DNA"/>
</dbReference>
<evidence type="ECO:0000313" key="2">
    <source>
        <dbReference type="EMBL" id="NMM00507.1"/>
    </source>
</evidence>
<evidence type="ECO:0000313" key="3">
    <source>
        <dbReference type="Proteomes" id="UP000544134"/>
    </source>
</evidence>
<protein>
    <recommendedName>
        <fullName evidence="4">MFS transporter</fullName>
    </recommendedName>
</protein>
<comment type="caution">
    <text evidence="2">The sequence shown here is derived from an EMBL/GenBank/DDBJ whole genome shotgun (WGS) entry which is preliminary data.</text>
</comment>
<keyword evidence="1" id="KW-0812">Transmembrane</keyword>
<proteinExistence type="predicted"/>
<feature type="transmembrane region" description="Helical" evidence="1">
    <location>
        <begin position="30"/>
        <end position="48"/>
    </location>
</feature>
<evidence type="ECO:0008006" key="4">
    <source>
        <dbReference type="Google" id="ProtNLM"/>
    </source>
</evidence>
<organism evidence="2 3">
    <name type="scientific">Paraburkholderia polaris</name>
    <dbReference type="NCBI Taxonomy" id="2728848"/>
    <lineage>
        <taxon>Bacteria</taxon>
        <taxon>Pseudomonadati</taxon>
        <taxon>Pseudomonadota</taxon>
        <taxon>Betaproteobacteria</taxon>
        <taxon>Burkholderiales</taxon>
        <taxon>Burkholderiaceae</taxon>
        <taxon>Paraburkholderia</taxon>
    </lineage>
</organism>
<keyword evidence="1" id="KW-0472">Membrane</keyword>
<name>A0A848IMJ8_9BURK</name>